<accession>E4WUF3</accession>
<dbReference type="FunFam" id="3.30.1370.210:FF:000001">
    <property type="entry name" value="Muscleblind-like 2 isoform 1"/>
    <property type="match status" value="1"/>
</dbReference>
<dbReference type="SMART" id="SM00356">
    <property type="entry name" value="ZnF_C3H1"/>
    <property type="match status" value="4"/>
</dbReference>
<feature type="zinc finger region" description="C3H1-type" evidence="6">
    <location>
        <begin position="242"/>
        <end position="268"/>
    </location>
</feature>
<dbReference type="InParanoid" id="E4WUF3"/>
<reference evidence="9" key="1">
    <citation type="journal article" date="2010" name="Science">
        <title>Plasticity of animal genome architecture unmasked by rapid evolution of a pelagic tunicate.</title>
        <authorList>
            <person name="Denoeud F."/>
            <person name="Henriet S."/>
            <person name="Mungpakdee S."/>
            <person name="Aury J.M."/>
            <person name="Da Silva C."/>
            <person name="Brinkmann H."/>
            <person name="Mikhaleva J."/>
            <person name="Olsen L.C."/>
            <person name="Jubin C."/>
            <person name="Canestro C."/>
            <person name="Bouquet J.M."/>
            <person name="Danks G."/>
            <person name="Poulain J."/>
            <person name="Campsteijn C."/>
            <person name="Adamski M."/>
            <person name="Cross I."/>
            <person name="Yadetie F."/>
            <person name="Muffato M."/>
            <person name="Louis A."/>
            <person name="Butcher S."/>
            <person name="Tsagkogeorga G."/>
            <person name="Konrad A."/>
            <person name="Singh S."/>
            <person name="Jensen M.F."/>
            <person name="Cong E.H."/>
            <person name="Eikeseth-Otteraa H."/>
            <person name="Noel B."/>
            <person name="Anthouard V."/>
            <person name="Porcel B.M."/>
            <person name="Kachouri-Lafond R."/>
            <person name="Nishino A."/>
            <person name="Ugolini M."/>
            <person name="Chourrout P."/>
            <person name="Nishida H."/>
            <person name="Aasland R."/>
            <person name="Huzurbazar S."/>
            <person name="Westhof E."/>
            <person name="Delsuc F."/>
            <person name="Lehrach H."/>
            <person name="Reinhardt R."/>
            <person name="Weissenbach J."/>
            <person name="Roy S.W."/>
            <person name="Artiguenave F."/>
            <person name="Postlethwait J.H."/>
            <person name="Manak J.R."/>
            <person name="Thompson E.M."/>
            <person name="Jaillon O."/>
            <person name="Du Pasquier L."/>
            <person name="Boudinot P."/>
            <person name="Liberles D.A."/>
            <person name="Volff J.N."/>
            <person name="Philippe H."/>
            <person name="Lenhard B."/>
            <person name="Roest Crollius H."/>
            <person name="Wincker P."/>
            <person name="Chourrout D."/>
        </authorList>
    </citation>
    <scope>NUCLEOTIDE SEQUENCE [LARGE SCALE GENOMIC DNA]</scope>
</reference>
<feature type="domain" description="C3H1-type" evidence="8">
    <location>
        <begin position="124"/>
        <end position="150"/>
    </location>
</feature>
<feature type="zinc finger region" description="C3H1-type" evidence="6">
    <location>
        <begin position="208"/>
        <end position="236"/>
    </location>
</feature>
<feature type="domain" description="C3H1-type" evidence="8">
    <location>
        <begin position="208"/>
        <end position="236"/>
    </location>
</feature>
<feature type="zinc finger region" description="C3H1-type" evidence="6">
    <location>
        <begin position="89"/>
        <end position="117"/>
    </location>
</feature>
<keyword evidence="4 6" id="KW-0862">Zinc</keyword>
<gene>
    <name evidence="9" type="ORF">GSOID_T00006075001</name>
</gene>
<organism evidence="9">
    <name type="scientific">Oikopleura dioica</name>
    <name type="common">Tunicate</name>
    <dbReference type="NCBI Taxonomy" id="34765"/>
    <lineage>
        <taxon>Eukaryota</taxon>
        <taxon>Metazoa</taxon>
        <taxon>Chordata</taxon>
        <taxon>Tunicata</taxon>
        <taxon>Appendicularia</taxon>
        <taxon>Copelata</taxon>
        <taxon>Oikopleuridae</taxon>
        <taxon>Oikopleura</taxon>
    </lineage>
</organism>
<feature type="zinc finger region" description="C3H1-type" evidence="6">
    <location>
        <begin position="124"/>
        <end position="150"/>
    </location>
</feature>
<dbReference type="GO" id="GO:0043484">
    <property type="term" value="P:regulation of RNA splicing"/>
    <property type="evidence" value="ECO:0007669"/>
    <property type="project" value="TreeGrafter"/>
</dbReference>
<dbReference type="AlphaFoldDB" id="E4WUF3"/>
<dbReference type="EMBL" id="FN653016">
    <property type="protein sequence ID" value="CBY06997.1"/>
    <property type="molecule type" value="Genomic_DNA"/>
</dbReference>
<evidence type="ECO:0000256" key="5">
    <source>
        <dbReference type="ARBA" id="ARBA00038226"/>
    </source>
</evidence>
<sequence>MKRSNSKSEIIESQNQDSKRKRNFSSDEKSHLMYQNNFPIETWGDPRKLDQERANGKLPIASLQTQSLNAASLASNAFPAPNSNRDTEWLKVEVCREFMRGACKRSEDECKFAHPSSKSIIVDNGKVTACFDSLKGKCHREFCKYLHPSPHIKNQLEINGRNAQMNKKLIQTSNHMGVLPGVQPVSIMQAPVMILNQELPATIKGIRPDRLEICRDYIRSNCERGIDTCKFAHPPSMIDTSDNTVIVCMDAVKGRCQRPLCKYFHPPSHLISEVKHRQTLVSQDQPARPMIPGSFDTKPIINSGVASPMTGYQLQVSRTLSQRAESYANSYHSTQISQQMSQQISQQMESKYNIKYDMNGQQRRPSGMQGFDPMQPRQNASSGNSLNLPDEYQGGFPATSLAMPLMTSYMMPISQAHHSLAPFANEYSVQLQQNNWAAQQQARNVKYVYMISKGIRDLFKCYGKLVGVDGACRMRHTVVHAVFTGESTQSV</sequence>
<evidence type="ECO:0000256" key="4">
    <source>
        <dbReference type="ARBA" id="ARBA00022833"/>
    </source>
</evidence>
<dbReference type="PANTHER" id="PTHR12675">
    <property type="entry name" value="MUSCLEBLIND-LIKE PROTEIN"/>
    <property type="match status" value="1"/>
</dbReference>
<dbReference type="InterPro" id="IPR054429">
    <property type="entry name" value="Znf-CCCH_Muscleblind-like"/>
</dbReference>
<feature type="domain" description="C3H1-type" evidence="8">
    <location>
        <begin position="242"/>
        <end position="268"/>
    </location>
</feature>
<comment type="similarity">
    <text evidence="5">Belongs to the muscleblind family.</text>
</comment>
<dbReference type="OrthoDB" id="6285980at2759"/>
<dbReference type="GO" id="GO:0003723">
    <property type="term" value="F:RNA binding"/>
    <property type="evidence" value="ECO:0007669"/>
    <property type="project" value="TreeGrafter"/>
</dbReference>
<dbReference type="InterPro" id="IPR000571">
    <property type="entry name" value="Znf_CCCH"/>
</dbReference>
<evidence type="ECO:0000256" key="2">
    <source>
        <dbReference type="ARBA" id="ARBA00022737"/>
    </source>
</evidence>
<keyword evidence="1 6" id="KW-0479">Metal-binding</keyword>
<dbReference type="GO" id="GO:0005737">
    <property type="term" value="C:cytoplasm"/>
    <property type="evidence" value="ECO:0007669"/>
    <property type="project" value="TreeGrafter"/>
</dbReference>
<feature type="domain" description="C3H1-type" evidence="8">
    <location>
        <begin position="89"/>
        <end position="117"/>
    </location>
</feature>
<evidence type="ECO:0000256" key="6">
    <source>
        <dbReference type="PROSITE-ProRule" id="PRU00723"/>
    </source>
</evidence>
<feature type="region of interest" description="Disordered" evidence="7">
    <location>
        <begin position="359"/>
        <end position="389"/>
    </location>
</feature>
<evidence type="ECO:0000313" key="10">
    <source>
        <dbReference type="Proteomes" id="UP000001307"/>
    </source>
</evidence>
<keyword evidence="3 6" id="KW-0863">Zinc-finger</keyword>
<dbReference type="Proteomes" id="UP000001307">
    <property type="component" value="Unassembled WGS sequence"/>
</dbReference>
<feature type="compositionally biased region" description="Polar residues" evidence="7">
    <location>
        <begin position="7"/>
        <end position="16"/>
    </location>
</feature>
<proteinExistence type="inferred from homology"/>
<dbReference type="PANTHER" id="PTHR12675:SF12">
    <property type="entry name" value="PROTEIN MUSCLEBLIND"/>
    <property type="match status" value="1"/>
</dbReference>
<dbReference type="Gene3D" id="3.30.1370.210">
    <property type="match status" value="2"/>
</dbReference>
<evidence type="ECO:0000256" key="3">
    <source>
        <dbReference type="ARBA" id="ARBA00022771"/>
    </source>
</evidence>
<keyword evidence="10" id="KW-1185">Reference proteome</keyword>
<protein>
    <recommendedName>
        <fullName evidence="8">C3H1-type domain-containing protein</fullName>
    </recommendedName>
</protein>
<evidence type="ECO:0000256" key="7">
    <source>
        <dbReference type="SAM" id="MobiDB-lite"/>
    </source>
</evidence>
<dbReference type="GO" id="GO:0008270">
    <property type="term" value="F:zinc ion binding"/>
    <property type="evidence" value="ECO:0007669"/>
    <property type="project" value="UniProtKB-KW"/>
</dbReference>
<dbReference type="PROSITE" id="PS50103">
    <property type="entry name" value="ZF_C3H1"/>
    <property type="match status" value="4"/>
</dbReference>
<feature type="region of interest" description="Disordered" evidence="7">
    <location>
        <begin position="1"/>
        <end position="31"/>
    </location>
</feature>
<name>E4WUF3_OIKDI</name>
<evidence type="ECO:0000256" key="1">
    <source>
        <dbReference type="ARBA" id="ARBA00022723"/>
    </source>
</evidence>
<feature type="compositionally biased region" description="Polar residues" evidence="7">
    <location>
        <begin position="376"/>
        <end position="387"/>
    </location>
</feature>
<dbReference type="GO" id="GO:0005654">
    <property type="term" value="C:nucleoplasm"/>
    <property type="evidence" value="ECO:0007669"/>
    <property type="project" value="TreeGrafter"/>
</dbReference>
<dbReference type="Pfam" id="PF00642">
    <property type="entry name" value="zf-CCCH"/>
    <property type="match status" value="1"/>
</dbReference>
<evidence type="ECO:0000259" key="8">
    <source>
        <dbReference type="PROSITE" id="PS50103"/>
    </source>
</evidence>
<evidence type="ECO:0000313" key="9">
    <source>
        <dbReference type="EMBL" id="CBY06997.1"/>
    </source>
</evidence>
<keyword evidence="2" id="KW-0677">Repeat</keyword>
<dbReference type="Pfam" id="PF22628">
    <property type="entry name" value="zf-CCCH_10"/>
    <property type="match status" value="3"/>
</dbReference>